<feature type="domain" description="Major facilitator superfamily (MFS) profile" evidence="6">
    <location>
        <begin position="99"/>
        <end position="568"/>
    </location>
</feature>
<dbReference type="GO" id="GO:0016020">
    <property type="term" value="C:membrane"/>
    <property type="evidence" value="ECO:0007669"/>
    <property type="project" value="UniProtKB-SubCell"/>
</dbReference>
<evidence type="ECO:0000259" key="6">
    <source>
        <dbReference type="PROSITE" id="PS50850"/>
    </source>
</evidence>
<feature type="transmembrane region" description="Helical" evidence="5">
    <location>
        <begin position="222"/>
        <end position="245"/>
    </location>
</feature>
<feature type="transmembrane region" description="Helical" evidence="5">
    <location>
        <begin position="544"/>
        <end position="563"/>
    </location>
</feature>
<feature type="transmembrane region" description="Helical" evidence="5">
    <location>
        <begin position="511"/>
        <end position="538"/>
    </location>
</feature>
<dbReference type="GO" id="GO:0022857">
    <property type="term" value="F:transmembrane transporter activity"/>
    <property type="evidence" value="ECO:0007669"/>
    <property type="project" value="InterPro"/>
</dbReference>
<feature type="transmembrane region" description="Helical" evidence="5">
    <location>
        <begin position="369"/>
        <end position="394"/>
    </location>
</feature>
<feature type="transmembrane region" description="Helical" evidence="5">
    <location>
        <begin position="406"/>
        <end position="428"/>
    </location>
</feature>
<dbReference type="PANTHER" id="PTHR23507:SF40">
    <property type="entry name" value="TETRACYCLINE-EFFLUX TRANSPORTER"/>
    <property type="match status" value="1"/>
</dbReference>
<reference evidence="7" key="1">
    <citation type="submission" date="2021-07" db="EMBL/GenBank/DDBJ databases">
        <title>Elsinoe batatas strain:CRI-CJ2 Genome sequencing and assembly.</title>
        <authorList>
            <person name="Huang L."/>
        </authorList>
    </citation>
    <scope>NUCLEOTIDE SEQUENCE</scope>
    <source>
        <strain evidence="7">CRI-CJ2</strain>
    </source>
</reference>
<evidence type="ECO:0000256" key="4">
    <source>
        <dbReference type="ARBA" id="ARBA00023136"/>
    </source>
</evidence>
<evidence type="ECO:0000256" key="1">
    <source>
        <dbReference type="ARBA" id="ARBA00004141"/>
    </source>
</evidence>
<dbReference type="OrthoDB" id="3026777at2759"/>
<keyword evidence="3 5" id="KW-1133">Transmembrane helix</keyword>
<dbReference type="Proteomes" id="UP000809789">
    <property type="component" value="Unassembled WGS sequence"/>
</dbReference>
<evidence type="ECO:0000313" key="8">
    <source>
        <dbReference type="Proteomes" id="UP000809789"/>
    </source>
</evidence>
<gene>
    <name evidence="7" type="ORF">KVT40_007309</name>
</gene>
<dbReference type="PANTHER" id="PTHR23507">
    <property type="entry name" value="ZGC:174356"/>
    <property type="match status" value="1"/>
</dbReference>
<name>A0A8K0PD52_9PEZI</name>
<proteinExistence type="predicted"/>
<evidence type="ECO:0000256" key="2">
    <source>
        <dbReference type="ARBA" id="ARBA00022692"/>
    </source>
</evidence>
<evidence type="ECO:0000313" key="7">
    <source>
        <dbReference type="EMBL" id="KAG8624242.1"/>
    </source>
</evidence>
<organism evidence="7 8">
    <name type="scientific">Elsinoe batatas</name>
    <dbReference type="NCBI Taxonomy" id="2601811"/>
    <lineage>
        <taxon>Eukaryota</taxon>
        <taxon>Fungi</taxon>
        <taxon>Dikarya</taxon>
        <taxon>Ascomycota</taxon>
        <taxon>Pezizomycotina</taxon>
        <taxon>Dothideomycetes</taxon>
        <taxon>Dothideomycetidae</taxon>
        <taxon>Myriangiales</taxon>
        <taxon>Elsinoaceae</taxon>
        <taxon>Elsinoe</taxon>
    </lineage>
</organism>
<dbReference type="SUPFAM" id="SSF103473">
    <property type="entry name" value="MFS general substrate transporter"/>
    <property type="match status" value="1"/>
</dbReference>
<dbReference type="InterPro" id="IPR036259">
    <property type="entry name" value="MFS_trans_sf"/>
</dbReference>
<keyword evidence="4 5" id="KW-0472">Membrane</keyword>
<accession>A0A8K0PD52</accession>
<dbReference type="PROSITE" id="PS50850">
    <property type="entry name" value="MFS"/>
    <property type="match status" value="1"/>
</dbReference>
<keyword evidence="8" id="KW-1185">Reference proteome</keyword>
<dbReference type="AlphaFoldDB" id="A0A8K0PD52"/>
<evidence type="ECO:0000256" key="5">
    <source>
        <dbReference type="SAM" id="Phobius"/>
    </source>
</evidence>
<keyword evidence="2 5" id="KW-0812">Transmembrane</keyword>
<feature type="transmembrane region" description="Helical" evidence="5">
    <location>
        <begin position="91"/>
        <end position="110"/>
    </location>
</feature>
<feature type="transmembrane region" description="Helical" evidence="5">
    <location>
        <begin position="475"/>
        <end position="499"/>
    </location>
</feature>
<dbReference type="InterPro" id="IPR020846">
    <property type="entry name" value="MFS_dom"/>
</dbReference>
<comment type="caution">
    <text evidence="7">The sequence shown here is derived from an EMBL/GenBank/DDBJ whole genome shotgun (WGS) entry which is preliminary data.</text>
</comment>
<evidence type="ECO:0000256" key="3">
    <source>
        <dbReference type="ARBA" id="ARBA00022989"/>
    </source>
</evidence>
<feature type="transmembrane region" description="Helical" evidence="5">
    <location>
        <begin position="257"/>
        <end position="277"/>
    </location>
</feature>
<comment type="subcellular location">
    <subcellularLocation>
        <location evidence="1">Membrane</location>
        <topology evidence="1">Multi-pass membrane protein</topology>
    </subcellularLocation>
</comment>
<dbReference type="Gene3D" id="1.20.1250.20">
    <property type="entry name" value="MFS general substrate transporter like domains"/>
    <property type="match status" value="1"/>
</dbReference>
<protein>
    <recommendedName>
        <fullName evidence="6">Major facilitator superfamily (MFS) profile domain-containing protein</fullName>
    </recommendedName>
</protein>
<dbReference type="EMBL" id="JAESVG020000009">
    <property type="protein sequence ID" value="KAG8624242.1"/>
    <property type="molecule type" value="Genomic_DNA"/>
</dbReference>
<feature type="transmembrane region" description="Helical" evidence="5">
    <location>
        <begin position="289"/>
        <end position="309"/>
    </location>
</feature>
<sequence length="590" mass="63878">MDDTDPAFVADAAIDTKAMRAQVARASSSNSRAGQYNTVAARGGIDADLLHEADEDQPLLNNKKDGPAGDDEVEPPVDEFAGLPWYKRPSIYWVLVPFSILAISYGGIITPRVNLIINLLCREYLDEQKTAIPGFIAVPVVFDGANPQCQVAEVEKRSAQFTLYGNLIAGLLSAITAPKLGALSDRYGRCKMIAITSLGSLSGDVITIMAASNPETFSVNWILFGFALDGICGSFTTAFAIVHAYATDCTTPAFRSVAFAMFHGCLFTGIAAGPILAGLITRSTGTPLTVFYIMLGVHIFFLLFMGFIAPESLSKGRQQNARDKHESLKSARQTSNDWIDQLRSINLVAPLKVMWPTGPGSTPELRRNLILLAAVDTLMFGVAMGSMTVILIYVRFQFNWQTYESGVFMSIVNTARVLSLFVILPIITRLVRGKPNPHATSRKHHGSDYFDLMVIRTAVFFDTVGYLGYTLARQGSVMIFSGVVASLGGMGSPTLQSALTKHVPPEKTGQLLGALGLLHALARVVAPTIFQTIFIATVESFRQTVFVCLTATFGSAFIFAWFVKPNVQVEEESKVPSGGGEEREELVSVG</sequence>
<dbReference type="Pfam" id="PF07690">
    <property type="entry name" value="MFS_1"/>
    <property type="match status" value="1"/>
</dbReference>
<feature type="transmembrane region" description="Helical" evidence="5">
    <location>
        <begin position="449"/>
        <end position="469"/>
    </location>
</feature>
<dbReference type="InterPro" id="IPR011701">
    <property type="entry name" value="MFS"/>
</dbReference>